<dbReference type="Gene3D" id="3.30.559.10">
    <property type="entry name" value="Chloramphenicol acetyltransferase-like domain"/>
    <property type="match status" value="2"/>
</dbReference>
<dbReference type="PANTHER" id="PTHR31642">
    <property type="entry name" value="TRICHOTHECENE 3-O-ACETYLTRANSFERASE"/>
    <property type="match status" value="1"/>
</dbReference>
<organism evidence="2 3">
    <name type="scientific">Carpinus fangiana</name>
    <dbReference type="NCBI Taxonomy" id="176857"/>
    <lineage>
        <taxon>Eukaryota</taxon>
        <taxon>Viridiplantae</taxon>
        <taxon>Streptophyta</taxon>
        <taxon>Embryophyta</taxon>
        <taxon>Tracheophyta</taxon>
        <taxon>Spermatophyta</taxon>
        <taxon>Magnoliopsida</taxon>
        <taxon>eudicotyledons</taxon>
        <taxon>Gunneridae</taxon>
        <taxon>Pentapetalae</taxon>
        <taxon>rosids</taxon>
        <taxon>fabids</taxon>
        <taxon>Fagales</taxon>
        <taxon>Betulaceae</taxon>
        <taxon>Carpinus</taxon>
    </lineage>
</organism>
<proteinExistence type="inferred from homology"/>
<accession>A0A5N6R974</accession>
<protein>
    <submittedName>
        <fullName evidence="2">Uncharacterized protein</fullName>
    </submittedName>
</protein>
<evidence type="ECO:0000313" key="3">
    <source>
        <dbReference type="Proteomes" id="UP000327013"/>
    </source>
</evidence>
<keyword evidence="3" id="KW-1185">Reference proteome</keyword>
<dbReference type="InterPro" id="IPR023213">
    <property type="entry name" value="CAT-like_dom_sf"/>
</dbReference>
<dbReference type="PANTHER" id="PTHR31642:SF324">
    <property type="entry name" value="SPERMIDINE HYDROXYCINNAMOYL TRANSFERASE"/>
    <property type="match status" value="1"/>
</dbReference>
<dbReference type="OrthoDB" id="671439at2759"/>
<name>A0A5N6R974_9ROSI</name>
<dbReference type="Proteomes" id="UP000327013">
    <property type="component" value="Chromosome 5"/>
</dbReference>
<gene>
    <name evidence="2" type="ORF">FH972_013423</name>
</gene>
<dbReference type="GO" id="GO:0016747">
    <property type="term" value="F:acyltransferase activity, transferring groups other than amino-acyl groups"/>
    <property type="evidence" value="ECO:0007669"/>
    <property type="project" value="TreeGrafter"/>
</dbReference>
<comment type="similarity">
    <text evidence="1">Belongs to the plant acyltransferase family.</text>
</comment>
<dbReference type="AlphaFoldDB" id="A0A5N6R974"/>
<dbReference type="Pfam" id="PF02458">
    <property type="entry name" value="Transferase"/>
    <property type="match status" value="1"/>
</dbReference>
<evidence type="ECO:0000256" key="1">
    <source>
        <dbReference type="ARBA" id="ARBA00009861"/>
    </source>
</evidence>
<reference evidence="2 3" key="1">
    <citation type="submission" date="2019-06" db="EMBL/GenBank/DDBJ databases">
        <title>A chromosomal-level reference genome of Carpinus fangiana (Coryloideae, Betulaceae).</title>
        <authorList>
            <person name="Yang X."/>
            <person name="Wang Z."/>
            <person name="Zhang L."/>
            <person name="Hao G."/>
            <person name="Liu J."/>
            <person name="Yang Y."/>
        </authorList>
    </citation>
    <scope>NUCLEOTIDE SEQUENCE [LARGE SCALE GENOMIC DNA]</scope>
    <source>
        <strain evidence="2">Cfa_2016G</strain>
        <tissue evidence="2">Leaf</tissue>
    </source>
</reference>
<sequence>MAVCFKGCYIVKPAEATWNGPLPLSELDQIGTVTHVPTIYFHRPALNWLSPPDTIANTLKGSLSKALVPFYPLAGRLRSIGGGRLELDCNAEGILFFEAEYEAELDNIDHFSKSPEYHCLFPCVDYSAPIHELPIMLVQLTWFKCGGIALSLTISHAIVDGPSTLHFASEWARLARGEPLETAPFLDRKVLRAGDPWPQTAPDLDNSEFNPLPVLLGQSDSVEEGKKEKTVVMLKLSKTQVGNLKNMANDGKISDSGHAYTRYETVAGHIWRCACKARGLKDEQPTAIAIWVDLRNRMNPPLPQGYLGNAIIDVIARNHVGELMNKPLGYASRRIRQAIDKVTDTYVKSTIEFLRNQSDLTRFQATEGLYLEAQM</sequence>
<dbReference type="EMBL" id="CM017325">
    <property type="protein sequence ID" value="KAE8056675.1"/>
    <property type="molecule type" value="Genomic_DNA"/>
</dbReference>
<dbReference type="InterPro" id="IPR050317">
    <property type="entry name" value="Plant_Fungal_Acyltransferase"/>
</dbReference>
<evidence type="ECO:0000313" key="2">
    <source>
        <dbReference type="EMBL" id="KAE8056675.1"/>
    </source>
</evidence>